<dbReference type="PROSITE" id="PS51025">
    <property type="entry name" value="PWI"/>
    <property type="match status" value="1"/>
</dbReference>
<feature type="compositionally biased region" description="Basic residues" evidence="2">
    <location>
        <begin position="168"/>
        <end position="178"/>
    </location>
</feature>
<evidence type="ECO:0000256" key="1">
    <source>
        <dbReference type="ARBA" id="ARBA00022664"/>
    </source>
</evidence>
<feature type="compositionally biased region" description="Basic residues" evidence="2">
    <location>
        <begin position="201"/>
        <end position="215"/>
    </location>
</feature>
<evidence type="ECO:0000256" key="2">
    <source>
        <dbReference type="SAM" id="MobiDB-lite"/>
    </source>
</evidence>
<evidence type="ECO:0000313" key="5">
    <source>
        <dbReference type="Proteomes" id="UP000054988"/>
    </source>
</evidence>
<feature type="compositionally biased region" description="Low complexity" evidence="2">
    <location>
        <begin position="268"/>
        <end position="277"/>
    </location>
</feature>
<dbReference type="Pfam" id="PF01480">
    <property type="entry name" value="PWI"/>
    <property type="match status" value="1"/>
</dbReference>
<feature type="compositionally biased region" description="Basic and acidic residues" evidence="2">
    <location>
        <begin position="242"/>
        <end position="253"/>
    </location>
</feature>
<dbReference type="AlphaFoldDB" id="A0A0W0GFE4"/>
<feature type="compositionally biased region" description="Pro residues" evidence="2">
    <location>
        <begin position="393"/>
        <end position="404"/>
    </location>
</feature>
<accession>A0A0W0GFE4</accession>
<feature type="compositionally biased region" description="Basic and acidic residues" evidence="2">
    <location>
        <begin position="155"/>
        <end position="164"/>
    </location>
</feature>
<dbReference type="Proteomes" id="UP000054988">
    <property type="component" value="Unassembled WGS sequence"/>
</dbReference>
<dbReference type="GO" id="GO:0048024">
    <property type="term" value="P:regulation of mRNA splicing, via spliceosome"/>
    <property type="evidence" value="ECO:0007669"/>
    <property type="project" value="TreeGrafter"/>
</dbReference>
<dbReference type="EMBL" id="LATX01000065">
    <property type="protein sequence ID" value="KTB47280.1"/>
    <property type="molecule type" value="Genomic_DNA"/>
</dbReference>
<dbReference type="InterPro" id="IPR002483">
    <property type="entry name" value="PWI_dom"/>
</dbReference>
<dbReference type="InterPro" id="IPR052225">
    <property type="entry name" value="Ser/Arg_repetitive_matrix"/>
</dbReference>
<feature type="compositionally biased region" description="Basic and acidic residues" evidence="2">
    <location>
        <begin position="339"/>
        <end position="389"/>
    </location>
</feature>
<dbReference type="PANTHER" id="PTHR23148">
    <property type="entry name" value="SERINE/ARGININE REGULATED NUCLEAR MATRIX PROTEIN"/>
    <property type="match status" value="1"/>
</dbReference>
<feature type="region of interest" description="Disordered" evidence="2">
    <location>
        <begin position="155"/>
        <end position="410"/>
    </location>
</feature>
<dbReference type="SMART" id="SM00311">
    <property type="entry name" value="PWI"/>
    <property type="match status" value="1"/>
</dbReference>
<organism evidence="4 5">
    <name type="scientific">Moniliophthora roreri</name>
    <name type="common">Frosty pod rot fungus</name>
    <name type="synonym">Monilia roreri</name>
    <dbReference type="NCBI Taxonomy" id="221103"/>
    <lineage>
        <taxon>Eukaryota</taxon>
        <taxon>Fungi</taxon>
        <taxon>Dikarya</taxon>
        <taxon>Basidiomycota</taxon>
        <taxon>Agaricomycotina</taxon>
        <taxon>Agaricomycetes</taxon>
        <taxon>Agaricomycetidae</taxon>
        <taxon>Agaricales</taxon>
        <taxon>Marasmiineae</taxon>
        <taxon>Marasmiaceae</taxon>
        <taxon>Moniliophthora</taxon>
    </lineage>
</organism>
<feature type="domain" description="PWI" evidence="3">
    <location>
        <begin position="28"/>
        <end position="129"/>
    </location>
</feature>
<dbReference type="InterPro" id="IPR036483">
    <property type="entry name" value="PWI_dom_sf"/>
</dbReference>
<gene>
    <name evidence="4" type="ORF">WG66_146</name>
</gene>
<evidence type="ECO:0000259" key="3">
    <source>
        <dbReference type="PROSITE" id="PS51025"/>
    </source>
</evidence>
<dbReference type="PANTHER" id="PTHR23148:SF0">
    <property type="entry name" value="SERINE_ARGININE REPETITIVE MATRIX PROTEIN 1"/>
    <property type="match status" value="1"/>
</dbReference>
<proteinExistence type="predicted"/>
<sequence length="483" mass="54692">MADAGFFKGTSADQDRRFSDKELKLLKTMKFPPEFDKKVDMRKVNLNVIKPWITKKVVELVGFEDEVVVEYAMGLLEDKSQPTPDPKKMQINLTGFLTKDTPAFMSALWNLLLEAQNDVTGVPRTFVEEKKEELRKARERDTRAFDERDRRARLDDIRGNERGGRGGRGGRGRGRGRGGRGGYDDDRGGGRPRDGGWGDRGRRRMSRSPTPRRRSPTPPSSGISRSPPPRRRRPRSPSVTPPRDRRPRERDSRSPPARRRRISPSPSPARSMSRSPPGHGYGKRRRSISPPPKRRRRSPTRSRSPPRRRSPSISKQGGGRRYSRTPSARSRSSSPRSPAMDKRMDVDSRDDSNELKIKGQAAAEKKRNRWESEDDMKTESSPESEETKKVPSRPDPPTRMPSPNPIAYHGLSLPVWSSTARASKSEGEESPRLTSDLMQVAVMISMPSTSHVENISPDDEQPLPEYQLGVARIPWEHGRTLFT</sequence>
<protein>
    <submittedName>
        <fullName evidence="4">Putative PWI domain-containing protein</fullName>
    </submittedName>
</protein>
<comment type="caution">
    <text evidence="4">The sequence shown here is derived from an EMBL/GenBank/DDBJ whole genome shotgun (WGS) entry which is preliminary data.</text>
</comment>
<dbReference type="GO" id="GO:0005681">
    <property type="term" value="C:spliceosomal complex"/>
    <property type="evidence" value="ECO:0007669"/>
    <property type="project" value="TreeGrafter"/>
</dbReference>
<feature type="compositionally biased region" description="Basic and acidic residues" evidence="2">
    <location>
        <begin position="182"/>
        <end position="200"/>
    </location>
</feature>
<reference evidence="4 5" key="1">
    <citation type="submission" date="2015-12" db="EMBL/GenBank/DDBJ databases">
        <title>Draft genome sequence of Moniliophthora roreri, the causal agent of frosty pod rot of cacao.</title>
        <authorList>
            <person name="Aime M.C."/>
            <person name="Diaz-Valderrama J.R."/>
            <person name="Kijpornyongpan T."/>
            <person name="Phillips-Mora W."/>
        </authorList>
    </citation>
    <scope>NUCLEOTIDE SEQUENCE [LARGE SCALE GENOMIC DNA]</scope>
    <source>
        <strain evidence="4 5">MCA 2952</strain>
    </source>
</reference>
<feature type="compositionally biased region" description="Low complexity" evidence="2">
    <location>
        <begin position="324"/>
        <end position="338"/>
    </location>
</feature>
<dbReference type="GO" id="GO:0006397">
    <property type="term" value="P:mRNA processing"/>
    <property type="evidence" value="ECO:0007669"/>
    <property type="project" value="UniProtKB-KW"/>
</dbReference>
<dbReference type="GO" id="GO:0003723">
    <property type="term" value="F:RNA binding"/>
    <property type="evidence" value="ECO:0007669"/>
    <property type="project" value="TreeGrafter"/>
</dbReference>
<keyword evidence="1" id="KW-0507">mRNA processing</keyword>
<evidence type="ECO:0000313" key="4">
    <source>
        <dbReference type="EMBL" id="KTB47280.1"/>
    </source>
</evidence>
<dbReference type="SUPFAM" id="SSF101233">
    <property type="entry name" value="PWI domain"/>
    <property type="match status" value="1"/>
</dbReference>
<dbReference type="Gene3D" id="1.20.1390.10">
    <property type="entry name" value="PWI domain"/>
    <property type="match status" value="1"/>
</dbReference>
<feature type="compositionally biased region" description="Basic residues" evidence="2">
    <location>
        <begin position="281"/>
        <end position="310"/>
    </location>
</feature>
<name>A0A0W0GFE4_MONRR</name>